<dbReference type="SUPFAM" id="SSF55060">
    <property type="entry name" value="GHMP Kinase, C-terminal domain"/>
    <property type="match status" value="1"/>
</dbReference>
<dbReference type="InterPro" id="IPR020568">
    <property type="entry name" value="Ribosomal_Su5_D2-typ_SF"/>
</dbReference>
<dbReference type="SUPFAM" id="SSF54211">
    <property type="entry name" value="Ribosomal protein S5 domain 2-like"/>
    <property type="match status" value="1"/>
</dbReference>
<dbReference type="PANTHER" id="PTHR20861">
    <property type="entry name" value="HOMOSERINE/4-DIPHOSPHOCYTIDYL-2-C-METHYL-D-ERYTHRITOL KINASE"/>
    <property type="match status" value="1"/>
</dbReference>
<dbReference type="InterPro" id="IPR006204">
    <property type="entry name" value="GHMP_kinase_N_dom"/>
</dbReference>
<evidence type="ECO:0000256" key="5">
    <source>
        <dbReference type="ARBA" id="ARBA00022840"/>
    </source>
</evidence>
<dbReference type="Proteomes" id="UP001597192">
    <property type="component" value="Unassembled WGS sequence"/>
</dbReference>
<dbReference type="InterPro" id="IPR006203">
    <property type="entry name" value="GHMP_knse_ATP-bd_CS"/>
</dbReference>
<dbReference type="Gene3D" id="3.30.70.890">
    <property type="entry name" value="GHMP kinase, C-terminal domain"/>
    <property type="match status" value="1"/>
</dbReference>
<evidence type="ECO:0000259" key="6">
    <source>
        <dbReference type="Pfam" id="PF00288"/>
    </source>
</evidence>
<dbReference type="PROSITE" id="PS00627">
    <property type="entry name" value="GHMP_KINASES_ATP"/>
    <property type="match status" value="1"/>
</dbReference>
<proteinExistence type="predicted"/>
<keyword evidence="8" id="KW-1185">Reference proteome</keyword>
<keyword evidence="2" id="KW-0808">Transferase</keyword>
<evidence type="ECO:0000256" key="3">
    <source>
        <dbReference type="ARBA" id="ARBA00022741"/>
    </source>
</evidence>
<feature type="domain" description="GHMP kinase N-terminal" evidence="6">
    <location>
        <begin position="67"/>
        <end position="130"/>
    </location>
</feature>
<organism evidence="7 8">
    <name type="scientific">Lacticaseibacillus yichunensis</name>
    <dbReference type="NCBI Taxonomy" id="2486015"/>
    <lineage>
        <taxon>Bacteria</taxon>
        <taxon>Bacillati</taxon>
        <taxon>Bacillota</taxon>
        <taxon>Bacilli</taxon>
        <taxon>Lactobacillales</taxon>
        <taxon>Lactobacillaceae</taxon>
        <taxon>Lacticaseibacillus</taxon>
    </lineage>
</organism>
<dbReference type="Gene3D" id="3.30.230.10">
    <property type="match status" value="1"/>
</dbReference>
<keyword evidence="4" id="KW-0418">Kinase</keyword>
<evidence type="ECO:0000313" key="7">
    <source>
        <dbReference type="EMBL" id="MFD1432752.1"/>
    </source>
</evidence>
<evidence type="ECO:0000313" key="8">
    <source>
        <dbReference type="Proteomes" id="UP001597192"/>
    </source>
</evidence>
<keyword evidence="1" id="KW-0028">Amino-acid biosynthesis</keyword>
<accession>A0ABW4CR48</accession>
<keyword evidence="3" id="KW-0547">Nucleotide-binding</keyword>
<keyword evidence="5" id="KW-0067">ATP-binding</keyword>
<comment type="caution">
    <text evidence="7">The sequence shown here is derived from an EMBL/GenBank/DDBJ whole genome shotgun (WGS) entry which is preliminary data.</text>
</comment>
<protein>
    <recommendedName>
        <fullName evidence="6">GHMP kinase N-terminal domain-containing protein</fullName>
    </recommendedName>
</protein>
<dbReference type="InterPro" id="IPR036554">
    <property type="entry name" value="GHMP_kinase_C_sf"/>
</dbReference>
<dbReference type="EMBL" id="JBHTOG010000044">
    <property type="protein sequence ID" value="MFD1432752.1"/>
    <property type="molecule type" value="Genomic_DNA"/>
</dbReference>
<dbReference type="PANTHER" id="PTHR20861:SF1">
    <property type="entry name" value="HOMOSERINE KINASE"/>
    <property type="match status" value="1"/>
</dbReference>
<gene>
    <name evidence="7" type="ORF">ACFQ47_08725</name>
</gene>
<evidence type="ECO:0000256" key="4">
    <source>
        <dbReference type="ARBA" id="ARBA00022777"/>
    </source>
</evidence>
<evidence type="ECO:0000256" key="1">
    <source>
        <dbReference type="ARBA" id="ARBA00022605"/>
    </source>
</evidence>
<evidence type="ECO:0000256" key="2">
    <source>
        <dbReference type="ARBA" id="ARBA00022679"/>
    </source>
</evidence>
<sequence>MKIWVPGVVTARTPLANSLGLAVDRGMTVTVGDEALEWEVSSSTKGIASDQSNPIVEAALMADPTLVPHQLQVESQLPMGEGLSSSSAAMLAGFSLAAALNGEALELPRIAKLAAPYEPFPAAMAAALHGGFVQLNGTAVKKLQLHGVQGALYVPDHFTALPVPLSEPHEIESAGLEPLLRALATGDTIWLMRHFPIEPLAEMVTPNYFPHAEMVRRAVRQVGGFGVFPSGSGPALIAVAPKTQLNFLQTLTPLLTAGKVVPLEPSEQGLTVTD</sequence>
<name>A0ABW4CR48_9LACO</name>
<dbReference type="InterPro" id="IPR014721">
    <property type="entry name" value="Ribsml_uS5_D2-typ_fold_subgr"/>
</dbReference>
<dbReference type="RefSeq" id="WP_164510029.1">
    <property type="nucleotide sequence ID" value="NZ_JBHTOG010000044.1"/>
</dbReference>
<reference evidence="8" key="1">
    <citation type="journal article" date="2019" name="Int. J. Syst. Evol. Microbiol.">
        <title>The Global Catalogue of Microorganisms (GCM) 10K type strain sequencing project: providing services to taxonomists for standard genome sequencing and annotation.</title>
        <authorList>
            <consortium name="The Broad Institute Genomics Platform"/>
            <consortium name="The Broad Institute Genome Sequencing Center for Infectious Disease"/>
            <person name="Wu L."/>
            <person name="Ma J."/>
        </authorList>
    </citation>
    <scope>NUCLEOTIDE SEQUENCE [LARGE SCALE GENOMIC DNA]</scope>
    <source>
        <strain evidence="8">CCM 8947</strain>
    </source>
</reference>
<dbReference type="PRINTS" id="PR00958">
    <property type="entry name" value="HOMSERKINASE"/>
</dbReference>
<dbReference type="Pfam" id="PF00288">
    <property type="entry name" value="GHMP_kinases_N"/>
    <property type="match status" value="1"/>
</dbReference>